<gene>
    <name evidence="11" type="ORF">M5D96_001826</name>
</gene>
<dbReference type="InterPro" id="IPR051487">
    <property type="entry name" value="Ser/Thr_Proteases_Immune/Dev"/>
</dbReference>
<organism evidence="11 12">
    <name type="scientific">Drosophila gunungcola</name>
    <name type="common">fruit fly</name>
    <dbReference type="NCBI Taxonomy" id="103775"/>
    <lineage>
        <taxon>Eukaryota</taxon>
        <taxon>Metazoa</taxon>
        <taxon>Ecdysozoa</taxon>
        <taxon>Arthropoda</taxon>
        <taxon>Hexapoda</taxon>
        <taxon>Insecta</taxon>
        <taxon>Pterygota</taxon>
        <taxon>Neoptera</taxon>
        <taxon>Endopterygota</taxon>
        <taxon>Diptera</taxon>
        <taxon>Brachycera</taxon>
        <taxon>Muscomorpha</taxon>
        <taxon>Ephydroidea</taxon>
        <taxon>Drosophilidae</taxon>
        <taxon>Drosophila</taxon>
        <taxon>Sophophora</taxon>
    </lineage>
</organism>
<feature type="domain" description="Peptidase S1" evidence="10">
    <location>
        <begin position="36"/>
        <end position="269"/>
    </location>
</feature>
<keyword evidence="9" id="KW-0732">Signal</keyword>
<evidence type="ECO:0000256" key="9">
    <source>
        <dbReference type="SAM" id="SignalP"/>
    </source>
</evidence>
<evidence type="ECO:0000256" key="2">
    <source>
        <dbReference type="ARBA" id="ARBA00022723"/>
    </source>
</evidence>
<evidence type="ECO:0000256" key="6">
    <source>
        <dbReference type="ARBA" id="ARBA00023145"/>
    </source>
</evidence>
<evidence type="ECO:0000313" key="11">
    <source>
        <dbReference type="EMBL" id="KAI8045643.1"/>
    </source>
</evidence>
<dbReference type="InterPro" id="IPR001254">
    <property type="entry name" value="Trypsin_dom"/>
</dbReference>
<dbReference type="InterPro" id="IPR009003">
    <property type="entry name" value="Peptidase_S1_PA"/>
</dbReference>
<keyword evidence="6" id="KW-0865">Zymogen</keyword>
<keyword evidence="3" id="KW-0378">Hydrolase</keyword>
<dbReference type="Pfam" id="PF00089">
    <property type="entry name" value="Trypsin"/>
    <property type="match status" value="1"/>
</dbReference>
<evidence type="ECO:0000256" key="5">
    <source>
        <dbReference type="ARBA" id="ARBA00022837"/>
    </source>
</evidence>
<dbReference type="GO" id="GO:0046872">
    <property type="term" value="F:metal ion binding"/>
    <property type="evidence" value="ECO:0007669"/>
    <property type="project" value="UniProtKB-KW"/>
</dbReference>
<comment type="caution">
    <text evidence="11">The sequence shown here is derived from an EMBL/GenBank/DDBJ whole genome shotgun (WGS) entry which is preliminary data.</text>
</comment>
<feature type="chain" id="PRO_5040271866" description="Peptidase S1 domain-containing protein" evidence="9">
    <location>
        <begin position="20"/>
        <end position="326"/>
    </location>
</feature>
<comment type="similarity">
    <text evidence="8">Belongs to the peptidase S1 family. CLIP subfamily.</text>
</comment>
<keyword evidence="5" id="KW-0106">Calcium</keyword>
<accession>A0A9P9YZC3</accession>
<keyword evidence="2" id="KW-0479">Metal-binding</keyword>
<sequence length="326" mass="36070">MSVLSSALFAILLFHQGLAYLLEPNCKGHIELVYKIQAGENALGYHTPFMVSIYDNTRKFIAGGSLIHKRFVLTAGHVISKDLKFVRLGEKDRTCQNWNCSIVQEYLVDKAIGHPGNKLLFENDIGLLRLNAHVEYNKAIKPICIIVDDEVKFKDVKKLRAFGWGRTASTEKLSDVLKTILLNREDPSACELSVGATATDHQFCAASADGHGDTCPGDSGGPLVADFTYEGKMSYTQIGIVSYGSQSCNASSIYTDVASHQAWIAEMVHTHEEHLLFENCSSQWTGNIAVRLWETTILKRTVAGTLITDEFVVTVARAFQTNFTDM</sequence>
<dbReference type="PRINTS" id="PR00722">
    <property type="entry name" value="CHYMOTRYPSIN"/>
</dbReference>
<dbReference type="CDD" id="cd00190">
    <property type="entry name" value="Tryp_SPc"/>
    <property type="match status" value="1"/>
</dbReference>
<dbReference type="PROSITE" id="PS00135">
    <property type="entry name" value="TRYPSIN_SER"/>
    <property type="match status" value="1"/>
</dbReference>
<dbReference type="EMBL" id="JAMKOV010000001">
    <property type="protein sequence ID" value="KAI8045643.1"/>
    <property type="molecule type" value="Genomic_DNA"/>
</dbReference>
<dbReference type="SUPFAM" id="SSF50494">
    <property type="entry name" value="Trypsin-like serine proteases"/>
    <property type="match status" value="1"/>
</dbReference>
<protein>
    <recommendedName>
        <fullName evidence="10">Peptidase S1 domain-containing protein</fullName>
    </recommendedName>
</protein>
<dbReference type="SMART" id="SM00020">
    <property type="entry name" value="Tryp_SPc"/>
    <property type="match status" value="1"/>
</dbReference>
<evidence type="ECO:0000313" key="12">
    <source>
        <dbReference type="Proteomes" id="UP001059596"/>
    </source>
</evidence>
<dbReference type="InterPro" id="IPR001314">
    <property type="entry name" value="Peptidase_S1A"/>
</dbReference>
<dbReference type="InterPro" id="IPR033116">
    <property type="entry name" value="TRYPSIN_SER"/>
</dbReference>
<evidence type="ECO:0000256" key="8">
    <source>
        <dbReference type="ARBA" id="ARBA00024195"/>
    </source>
</evidence>
<keyword evidence="7" id="KW-1015">Disulfide bond</keyword>
<dbReference type="PROSITE" id="PS50240">
    <property type="entry name" value="TRYPSIN_DOM"/>
    <property type="match status" value="1"/>
</dbReference>
<dbReference type="GO" id="GO:0006508">
    <property type="term" value="P:proteolysis"/>
    <property type="evidence" value="ECO:0007669"/>
    <property type="project" value="UniProtKB-KW"/>
</dbReference>
<evidence type="ECO:0000259" key="10">
    <source>
        <dbReference type="PROSITE" id="PS50240"/>
    </source>
</evidence>
<name>A0A9P9YZC3_9MUSC</name>
<dbReference type="AlphaFoldDB" id="A0A9P9YZC3"/>
<keyword evidence="1" id="KW-0645">Protease</keyword>
<dbReference type="FunFam" id="2.40.10.10:FF:000078">
    <property type="entry name" value="Serine protease H137"/>
    <property type="match status" value="1"/>
</dbReference>
<dbReference type="PANTHER" id="PTHR24256">
    <property type="entry name" value="TRYPTASE-RELATED"/>
    <property type="match status" value="1"/>
</dbReference>
<keyword evidence="4" id="KW-0720">Serine protease</keyword>
<keyword evidence="12" id="KW-1185">Reference proteome</keyword>
<dbReference type="Proteomes" id="UP001059596">
    <property type="component" value="Chromosome 3R"/>
</dbReference>
<evidence type="ECO:0000256" key="7">
    <source>
        <dbReference type="ARBA" id="ARBA00023157"/>
    </source>
</evidence>
<proteinExistence type="inferred from homology"/>
<evidence type="ECO:0000256" key="4">
    <source>
        <dbReference type="ARBA" id="ARBA00022825"/>
    </source>
</evidence>
<dbReference type="Gene3D" id="2.40.10.10">
    <property type="entry name" value="Trypsin-like serine proteases"/>
    <property type="match status" value="2"/>
</dbReference>
<dbReference type="GO" id="GO:0004252">
    <property type="term" value="F:serine-type endopeptidase activity"/>
    <property type="evidence" value="ECO:0007669"/>
    <property type="project" value="InterPro"/>
</dbReference>
<reference evidence="11" key="1">
    <citation type="journal article" date="2023" name="Genome Biol. Evol.">
        <title>Long-read-based Genome Assembly of Drosophila gunungcola Reveals Fewer Chemosensory Genes in Flower-breeding Species.</title>
        <authorList>
            <person name="Negi A."/>
            <person name="Liao B.Y."/>
            <person name="Yeh S.D."/>
        </authorList>
    </citation>
    <scope>NUCLEOTIDE SEQUENCE</scope>
    <source>
        <strain evidence="11">Sukarami</strain>
    </source>
</reference>
<evidence type="ECO:0000256" key="1">
    <source>
        <dbReference type="ARBA" id="ARBA00022670"/>
    </source>
</evidence>
<feature type="signal peptide" evidence="9">
    <location>
        <begin position="1"/>
        <end position="19"/>
    </location>
</feature>
<evidence type="ECO:0000256" key="3">
    <source>
        <dbReference type="ARBA" id="ARBA00022801"/>
    </source>
</evidence>
<dbReference type="InterPro" id="IPR043504">
    <property type="entry name" value="Peptidase_S1_PA_chymotrypsin"/>
</dbReference>